<dbReference type="Pfam" id="PF07995">
    <property type="entry name" value="GSDH"/>
    <property type="match status" value="1"/>
</dbReference>
<dbReference type="Pfam" id="PF06283">
    <property type="entry name" value="ThuA"/>
    <property type="match status" value="1"/>
</dbReference>
<comment type="caution">
    <text evidence="5">The sequence shown here is derived from an EMBL/GenBank/DDBJ whole genome shotgun (WGS) entry which is preliminary data.</text>
</comment>
<evidence type="ECO:0000256" key="1">
    <source>
        <dbReference type="ARBA" id="ARBA00022729"/>
    </source>
</evidence>
<sequence length="1169" mass="123732">MRHTFVRLMTLIAGLLLVITTTAPAAPAQAAAGEKVLLFTKTAAGAFRHDSIPAGVSMFQQMAADNGWQMTHSEDSTVFNDATLAGFNVIIMFQTSGMVWDNDSQRAAVQKYVRNGGGIVAIHNATDMNIENQFPWWDQMLGMTMTQHSATVAGTAKVADQVHPSGQGLPQRWNRTEEWYNFDRNARGNVHVLVTADETTYNPGSSAMGSDHPISWCRNFEGGRLWATAMGHQASSYSEPLFRTHILGGVQTAAGTRSADCAPTVWSNYDKVELDGNTLAPSALEVAPDRRVFYTQYGGQLKIYKPDTRATVVAGTLNVYTGGEDGLAGIALDPGFATNKWVYLYYSPAGSAETNRVSRFTINGDTLDLASEKILLSIPAARRSEPGHTGGYLTFGPNGNLYIGVGDDTNPNESSGYAPIDERSGRDLFDAQKTSANTNDLRGKILRIHPESGGTYTVPAGNLFPAGTAQTKPEIYAMGFRNPFRFTVDTDGTIYMADYGPDAGSDNANRGPAGLVEWNVIKSPGNYGWPYCVANNIAFNDFNFATNSSGAKFNCGAPVNNSPNNTGMTNLPAARAANVWYGNGSNGNAFPEMGTGGEAPMAFPVYHYDANNPSATKFPQYFDKTPFFGEWSRNTMHEFRLDSSGNLLKINRFLANLQFKSPMDMKFGPDGSMYLLEWGTGFGRDNADSALFRIDYTSGSRAPVARATATPSSGTSPLTVAFSSAGSSDPDGTALTYRWAFGDGTTSTAANPSHTYSTRGQFNAQLTVTDGEGKTGVANVTITSGNTTPTVQLSAPAHGGMFDFGDRVPYTVNVTDPEDGTIDCARVITTPALGHDQHAHPLEPQPGCSGTIVTSADTGHGADANLFYAVDSVYTDKGATGVPALTGRTQAVLQPKHKQAEYFTNSSGIRVVAQAGAEGGQRIGDIGNNDWISFTPMNLTNINQVSFRVSSPGPGGTIELRAGSPTGTLVATATVGSTGGWDNYVNLTPVNVTRPAGTTELFVVFKSSSSTTFDLDSITFVGPGVGTPGTSQGGPIVGIANKCVDVNGSGTADGTKVQLSTCTNATNQQWTRSGSTFRALGKCLTVNGSGTANGALVQLWSCTGSAGQNWTPQTDGSLLNANSGKCLDANGASSADGTQLIIWTCHGGTNQKWTVPASIAAPRPHMKAV</sequence>
<dbReference type="CDD" id="cd00146">
    <property type="entry name" value="PKD"/>
    <property type="match status" value="1"/>
</dbReference>
<dbReference type="InterPro" id="IPR013783">
    <property type="entry name" value="Ig-like_fold"/>
</dbReference>
<accession>A0ABS4TUZ3</accession>
<reference evidence="5 6" key="1">
    <citation type="submission" date="2021-03" db="EMBL/GenBank/DDBJ databases">
        <title>Sequencing the genomes of 1000 actinobacteria strains.</title>
        <authorList>
            <person name="Klenk H.-P."/>
        </authorList>
    </citation>
    <scope>NUCLEOTIDE SEQUENCE [LARGE SCALE GENOMIC DNA]</scope>
    <source>
        <strain evidence="5 6">DSM 46670</strain>
    </source>
</reference>
<dbReference type="PROSITE" id="PS50093">
    <property type="entry name" value="PKD"/>
    <property type="match status" value="1"/>
</dbReference>
<keyword evidence="1 2" id="KW-0732">Signal</keyword>
<dbReference type="InterPro" id="IPR035992">
    <property type="entry name" value="Ricin_B-like_lectins"/>
</dbReference>
<evidence type="ECO:0000313" key="5">
    <source>
        <dbReference type="EMBL" id="MBP2328212.1"/>
    </source>
</evidence>
<name>A0ABS4TUZ3_9PSEU</name>
<feature type="signal peptide" evidence="2">
    <location>
        <begin position="1"/>
        <end position="25"/>
    </location>
</feature>
<protein>
    <submittedName>
        <fullName evidence="5">Glucose/arabinose dehydrogenase/PKD repeat protein</fullName>
    </submittedName>
</protein>
<dbReference type="Pfam" id="PF03422">
    <property type="entry name" value="CBM_6"/>
    <property type="match status" value="1"/>
</dbReference>
<dbReference type="SUPFAM" id="SSF52317">
    <property type="entry name" value="Class I glutamine amidotransferase-like"/>
    <property type="match status" value="1"/>
</dbReference>
<dbReference type="InterPro" id="IPR022409">
    <property type="entry name" value="PKD/Chitinase_dom"/>
</dbReference>
<gene>
    <name evidence="5" type="ORF">JOF56_008597</name>
</gene>
<dbReference type="Pfam" id="PF00652">
    <property type="entry name" value="Ricin_B_lectin"/>
    <property type="match status" value="1"/>
</dbReference>
<dbReference type="SUPFAM" id="SSF49299">
    <property type="entry name" value="PKD domain"/>
    <property type="match status" value="1"/>
</dbReference>
<dbReference type="SUPFAM" id="SSF49785">
    <property type="entry name" value="Galactose-binding domain-like"/>
    <property type="match status" value="1"/>
</dbReference>
<dbReference type="CDD" id="cd23451">
    <property type="entry name" value="beta-trefoil_Ricin_laminarinase"/>
    <property type="match status" value="1"/>
</dbReference>
<feature type="domain" description="PKD" evidence="3">
    <location>
        <begin position="703"/>
        <end position="783"/>
    </location>
</feature>
<dbReference type="InterPro" id="IPR005084">
    <property type="entry name" value="CBM6"/>
</dbReference>
<dbReference type="PANTHER" id="PTHR40469:SF2">
    <property type="entry name" value="GALACTOSE-BINDING DOMAIN-LIKE SUPERFAMILY PROTEIN"/>
    <property type="match status" value="1"/>
</dbReference>
<dbReference type="EMBL" id="JAGINW010000001">
    <property type="protein sequence ID" value="MBP2328212.1"/>
    <property type="molecule type" value="Genomic_DNA"/>
</dbReference>
<feature type="chain" id="PRO_5045756992" evidence="2">
    <location>
        <begin position="26"/>
        <end position="1169"/>
    </location>
</feature>
<dbReference type="InterPro" id="IPR000601">
    <property type="entry name" value="PKD_dom"/>
</dbReference>
<dbReference type="PROSITE" id="PS51175">
    <property type="entry name" value="CBM6"/>
    <property type="match status" value="1"/>
</dbReference>
<dbReference type="InterPro" id="IPR008979">
    <property type="entry name" value="Galactose-bd-like_sf"/>
</dbReference>
<dbReference type="Pfam" id="PF18911">
    <property type="entry name" value="PKD_4"/>
    <property type="match status" value="1"/>
</dbReference>
<dbReference type="Gene3D" id="2.60.40.10">
    <property type="entry name" value="Immunoglobulins"/>
    <property type="match status" value="1"/>
</dbReference>
<proteinExistence type="predicted"/>
<evidence type="ECO:0000259" key="4">
    <source>
        <dbReference type="PROSITE" id="PS51175"/>
    </source>
</evidence>
<dbReference type="InterPro" id="IPR011042">
    <property type="entry name" value="6-blade_b-propeller_TolB-like"/>
</dbReference>
<dbReference type="InterPro" id="IPR029010">
    <property type="entry name" value="ThuA-like"/>
</dbReference>
<dbReference type="Gene3D" id="2.80.10.50">
    <property type="match status" value="2"/>
</dbReference>
<dbReference type="SUPFAM" id="SSF50952">
    <property type="entry name" value="Soluble quinoprotein glucose dehydrogenase"/>
    <property type="match status" value="1"/>
</dbReference>
<dbReference type="InterPro" id="IPR000772">
    <property type="entry name" value="Ricin_B_lectin"/>
</dbReference>
<evidence type="ECO:0000256" key="2">
    <source>
        <dbReference type="SAM" id="SignalP"/>
    </source>
</evidence>
<dbReference type="InterPro" id="IPR029062">
    <property type="entry name" value="Class_I_gatase-like"/>
</dbReference>
<dbReference type="InterPro" id="IPR035986">
    <property type="entry name" value="PKD_dom_sf"/>
</dbReference>
<evidence type="ECO:0000259" key="3">
    <source>
        <dbReference type="PROSITE" id="PS50093"/>
    </source>
</evidence>
<dbReference type="Proteomes" id="UP001519332">
    <property type="component" value="Unassembled WGS sequence"/>
</dbReference>
<dbReference type="PANTHER" id="PTHR40469">
    <property type="entry name" value="SECRETED GLYCOSYL HYDROLASE"/>
    <property type="match status" value="1"/>
</dbReference>
<dbReference type="InterPro" id="IPR011041">
    <property type="entry name" value="Quinoprot_gluc/sorb_DH_b-prop"/>
</dbReference>
<evidence type="ECO:0000313" key="6">
    <source>
        <dbReference type="Proteomes" id="UP001519332"/>
    </source>
</evidence>
<dbReference type="InterPro" id="IPR006584">
    <property type="entry name" value="Cellulose-bd_IV"/>
</dbReference>
<dbReference type="PROSITE" id="PS50231">
    <property type="entry name" value="RICIN_B_LECTIN"/>
    <property type="match status" value="1"/>
</dbReference>
<dbReference type="Gene3D" id="2.60.120.260">
    <property type="entry name" value="Galactose-binding domain-like"/>
    <property type="match status" value="1"/>
</dbReference>
<dbReference type="SMART" id="SM00606">
    <property type="entry name" value="CBD_IV"/>
    <property type="match status" value="1"/>
</dbReference>
<keyword evidence="6" id="KW-1185">Reference proteome</keyword>
<dbReference type="RefSeq" id="WP_209645255.1">
    <property type="nucleotide sequence ID" value="NZ_JAGINW010000001.1"/>
</dbReference>
<dbReference type="SMART" id="SM00089">
    <property type="entry name" value="PKD"/>
    <property type="match status" value="1"/>
</dbReference>
<feature type="domain" description="CBM6" evidence="4">
    <location>
        <begin position="896"/>
        <end position="1021"/>
    </location>
</feature>
<organism evidence="5 6">
    <name type="scientific">Kibdelosporangium banguiense</name>
    <dbReference type="NCBI Taxonomy" id="1365924"/>
    <lineage>
        <taxon>Bacteria</taxon>
        <taxon>Bacillati</taxon>
        <taxon>Actinomycetota</taxon>
        <taxon>Actinomycetes</taxon>
        <taxon>Pseudonocardiales</taxon>
        <taxon>Pseudonocardiaceae</taxon>
        <taxon>Kibdelosporangium</taxon>
    </lineage>
</organism>
<dbReference type="Gene3D" id="2.120.10.30">
    <property type="entry name" value="TolB, C-terminal domain"/>
    <property type="match status" value="1"/>
</dbReference>
<dbReference type="InterPro" id="IPR012938">
    <property type="entry name" value="Glc/Sorbosone_DH"/>
</dbReference>
<dbReference type="SUPFAM" id="SSF50370">
    <property type="entry name" value="Ricin B-like lectins"/>
    <property type="match status" value="1"/>
</dbReference>
<dbReference type="CDD" id="cd04084">
    <property type="entry name" value="CBM6_xylanase-like"/>
    <property type="match status" value="1"/>
</dbReference>
<dbReference type="Gene3D" id="3.40.50.880">
    <property type="match status" value="1"/>
</dbReference>
<dbReference type="SMART" id="SM00458">
    <property type="entry name" value="RICIN"/>
    <property type="match status" value="1"/>
</dbReference>